<accession>A0A914ZVF0</accession>
<name>A0A914ZVF0_PARUN</name>
<proteinExistence type="predicted"/>
<dbReference type="WBParaSite" id="PgB19_g014_t03">
    <property type="protein sequence ID" value="PgB19_g014_t03"/>
    <property type="gene ID" value="PgB19_g014"/>
</dbReference>
<dbReference type="AlphaFoldDB" id="A0A914ZVF0"/>
<reference evidence="2" key="1">
    <citation type="submission" date="2022-11" db="UniProtKB">
        <authorList>
            <consortium name="WormBaseParasite"/>
        </authorList>
    </citation>
    <scope>IDENTIFICATION</scope>
</reference>
<evidence type="ECO:0000313" key="1">
    <source>
        <dbReference type="Proteomes" id="UP000887569"/>
    </source>
</evidence>
<dbReference type="Proteomes" id="UP000887569">
    <property type="component" value="Unplaced"/>
</dbReference>
<evidence type="ECO:0000313" key="2">
    <source>
        <dbReference type="WBParaSite" id="PgB19_g014_t03"/>
    </source>
</evidence>
<protein>
    <submittedName>
        <fullName evidence="2">F-box domain-containing protein</fullName>
    </submittedName>
</protein>
<organism evidence="1 2">
    <name type="scientific">Parascaris univalens</name>
    <name type="common">Nematode worm</name>
    <dbReference type="NCBI Taxonomy" id="6257"/>
    <lineage>
        <taxon>Eukaryota</taxon>
        <taxon>Metazoa</taxon>
        <taxon>Ecdysozoa</taxon>
        <taxon>Nematoda</taxon>
        <taxon>Chromadorea</taxon>
        <taxon>Rhabditida</taxon>
        <taxon>Spirurina</taxon>
        <taxon>Ascaridomorpha</taxon>
        <taxon>Ascaridoidea</taxon>
        <taxon>Ascarididae</taxon>
        <taxon>Parascaris</taxon>
    </lineage>
</organism>
<sequence length="103" mass="11440">MLGGYSLIFRRFFVQTTNSAIAIPSIAKWKRLMNGCLSESVRSELIRLSRNLICLRIAENLKINKVMLADSADQLAECAIHCLVFARGSSVSCLSGAVDRRYS</sequence>
<keyword evidence="1" id="KW-1185">Reference proteome</keyword>